<sequence>MSPTFTPTTTDDEVATAFSNEIKGKNVLITGTSINGLGFQAAQTIAKYANLVIITGHSAERLKLAEDALKTAVPGANIRPLILNLASLDAVRKAATEVNAYPEHIDILINNAASSICGFHLTPDGFEQQLATAHLGPFLFTALIFPRVLAAHTSSFTPRVINVASGAHAWCEGINLAELARPKEDTYAGMRAYAQAKTANILMARELTRRAGGRVVGFSLTPGAVLTNFVQNEGARPELLAKGIILEDGSPNPNTPFPWKTLPQGAATILAAAFDPSLNDKPGAYLANSVENNAGVAPHASDAGTAEKLWTLSEQLVGVKFL</sequence>
<name>A0AAD6ZE09_9AGAR</name>
<evidence type="ECO:0000313" key="2">
    <source>
        <dbReference type="EMBL" id="KAJ7318208.1"/>
    </source>
</evidence>
<dbReference type="InterPro" id="IPR036291">
    <property type="entry name" value="NAD(P)-bd_dom_sf"/>
</dbReference>
<accession>A0AAD6ZE09</accession>
<comment type="caution">
    <text evidence="2">The sequence shown here is derived from an EMBL/GenBank/DDBJ whole genome shotgun (WGS) entry which is preliminary data.</text>
</comment>
<dbReference type="Proteomes" id="UP001218218">
    <property type="component" value="Unassembled WGS sequence"/>
</dbReference>
<dbReference type="GO" id="GO:0016491">
    <property type="term" value="F:oxidoreductase activity"/>
    <property type="evidence" value="ECO:0007669"/>
    <property type="project" value="UniProtKB-KW"/>
</dbReference>
<evidence type="ECO:0008006" key="4">
    <source>
        <dbReference type="Google" id="ProtNLM"/>
    </source>
</evidence>
<dbReference type="Gene3D" id="3.40.50.720">
    <property type="entry name" value="NAD(P)-binding Rossmann-like Domain"/>
    <property type="match status" value="1"/>
</dbReference>
<dbReference type="AlphaFoldDB" id="A0AAD6ZE09"/>
<organism evidence="2 3">
    <name type="scientific">Mycena albidolilacea</name>
    <dbReference type="NCBI Taxonomy" id="1033008"/>
    <lineage>
        <taxon>Eukaryota</taxon>
        <taxon>Fungi</taxon>
        <taxon>Dikarya</taxon>
        <taxon>Basidiomycota</taxon>
        <taxon>Agaricomycotina</taxon>
        <taxon>Agaricomycetes</taxon>
        <taxon>Agaricomycetidae</taxon>
        <taxon>Agaricales</taxon>
        <taxon>Marasmiineae</taxon>
        <taxon>Mycenaceae</taxon>
        <taxon>Mycena</taxon>
    </lineage>
</organism>
<proteinExistence type="predicted"/>
<dbReference type="PANTHER" id="PTHR43157">
    <property type="entry name" value="PHOSPHATIDYLINOSITOL-GLYCAN BIOSYNTHESIS CLASS F PROTEIN-RELATED"/>
    <property type="match status" value="1"/>
</dbReference>
<reference evidence="2" key="1">
    <citation type="submission" date="2023-03" db="EMBL/GenBank/DDBJ databases">
        <title>Massive genome expansion in bonnet fungi (Mycena s.s.) driven by repeated elements and novel gene families across ecological guilds.</title>
        <authorList>
            <consortium name="Lawrence Berkeley National Laboratory"/>
            <person name="Harder C.B."/>
            <person name="Miyauchi S."/>
            <person name="Viragh M."/>
            <person name="Kuo A."/>
            <person name="Thoen E."/>
            <person name="Andreopoulos B."/>
            <person name="Lu D."/>
            <person name="Skrede I."/>
            <person name="Drula E."/>
            <person name="Henrissat B."/>
            <person name="Morin E."/>
            <person name="Kohler A."/>
            <person name="Barry K."/>
            <person name="LaButti K."/>
            <person name="Morin E."/>
            <person name="Salamov A."/>
            <person name="Lipzen A."/>
            <person name="Mereny Z."/>
            <person name="Hegedus B."/>
            <person name="Baldrian P."/>
            <person name="Stursova M."/>
            <person name="Weitz H."/>
            <person name="Taylor A."/>
            <person name="Grigoriev I.V."/>
            <person name="Nagy L.G."/>
            <person name="Martin F."/>
            <person name="Kauserud H."/>
        </authorList>
    </citation>
    <scope>NUCLEOTIDE SEQUENCE</scope>
    <source>
        <strain evidence="2">CBHHK002</strain>
    </source>
</reference>
<dbReference type="PANTHER" id="PTHR43157:SF31">
    <property type="entry name" value="PHOSPHATIDYLINOSITOL-GLYCAN BIOSYNTHESIS CLASS F PROTEIN"/>
    <property type="match status" value="1"/>
</dbReference>
<dbReference type="Pfam" id="PF00106">
    <property type="entry name" value="adh_short"/>
    <property type="match status" value="1"/>
</dbReference>
<dbReference type="SUPFAM" id="SSF51735">
    <property type="entry name" value="NAD(P)-binding Rossmann-fold domains"/>
    <property type="match status" value="1"/>
</dbReference>
<keyword evidence="1" id="KW-0560">Oxidoreductase</keyword>
<gene>
    <name evidence="2" type="ORF">DFH08DRAFT_892965</name>
</gene>
<evidence type="ECO:0000313" key="3">
    <source>
        <dbReference type="Proteomes" id="UP001218218"/>
    </source>
</evidence>
<dbReference type="EMBL" id="JARIHO010000059">
    <property type="protein sequence ID" value="KAJ7318208.1"/>
    <property type="molecule type" value="Genomic_DNA"/>
</dbReference>
<protein>
    <recommendedName>
        <fullName evidence="4">Short-chain dehydrogenase</fullName>
    </recommendedName>
</protein>
<dbReference type="InterPro" id="IPR002347">
    <property type="entry name" value="SDR_fam"/>
</dbReference>
<keyword evidence="3" id="KW-1185">Reference proteome</keyword>
<evidence type="ECO:0000256" key="1">
    <source>
        <dbReference type="ARBA" id="ARBA00023002"/>
    </source>
</evidence>